<evidence type="ECO:0000256" key="5">
    <source>
        <dbReference type="ARBA" id="ARBA00022670"/>
    </source>
</evidence>
<dbReference type="InterPro" id="IPR000243">
    <property type="entry name" value="Pept_T1A_subB"/>
</dbReference>
<accession>T1JVT6</accession>
<reference evidence="13" key="1">
    <citation type="submission" date="2011-08" db="EMBL/GenBank/DDBJ databases">
        <authorList>
            <person name="Rombauts S."/>
        </authorList>
    </citation>
    <scope>NUCLEOTIDE SEQUENCE</scope>
    <source>
        <strain evidence="13">London</strain>
    </source>
</reference>
<dbReference type="Gene3D" id="3.60.20.10">
    <property type="entry name" value="Glutamine Phosphoribosylpyrophosphate, subunit 1, domain 1"/>
    <property type="match status" value="1"/>
</dbReference>
<dbReference type="EnsemblMetazoa" id="tetur02g05750.1">
    <property type="protein sequence ID" value="tetur02g05750.1"/>
    <property type="gene ID" value="tetur02g05750"/>
</dbReference>
<dbReference type="InterPro" id="IPR029055">
    <property type="entry name" value="Ntn_hydrolases_N"/>
</dbReference>
<comment type="subunit">
    <text evidence="10">The 26S proteasome consists of a 20S proteasome core and two 19S regulatory subunits. The 20S proteasome core is composed of 28 subunits that are arranged in four stacked rings, resulting in a barrel-shaped structure. The two end rings are each formed by seven alpha subunits, and the two central rings are each formed by seven beta subunits. The catalytic chamber with the active sites is on the inside of the barrel.</text>
</comment>
<dbReference type="Pfam" id="PF00227">
    <property type="entry name" value="Proteasome"/>
    <property type="match status" value="1"/>
</dbReference>
<evidence type="ECO:0000256" key="11">
    <source>
        <dbReference type="PIRSR" id="PIRSR600243-1"/>
    </source>
</evidence>
<evidence type="ECO:0000313" key="13">
    <source>
        <dbReference type="Proteomes" id="UP000015104"/>
    </source>
</evidence>
<feature type="active site" description="Nucleophile" evidence="11">
    <location>
        <position position="40"/>
    </location>
</feature>
<dbReference type="Proteomes" id="UP000015104">
    <property type="component" value="Unassembled WGS sequence"/>
</dbReference>
<dbReference type="EC" id="3.4.25.1" evidence="3"/>
<reference evidence="12" key="2">
    <citation type="submission" date="2015-06" db="UniProtKB">
        <authorList>
            <consortium name="EnsemblMetazoa"/>
        </authorList>
    </citation>
    <scope>IDENTIFICATION</scope>
</reference>
<evidence type="ECO:0000256" key="7">
    <source>
        <dbReference type="ARBA" id="ARBA00022801"/>
    </source>
</evidence>
<keyword evidence="5" id="KW-0645">Protease</keyword>
<evidence type="ECO:0000256" key="10">
    <source>
        <dbReference type="ARBA" id="ARBA00026071"/>
    </source>
</evidence>
<keyword evidence="9" id="KW-0539">Nucleus</keyword>
<keyword evidence="7" id="KW-0378">Hydrolase</keyword>
<dbReference type="PANTHER" id="PTHR32194">
    <property type="entry name" value="METALLOPROTEASE TLDD"/>
    <property type="match status" value="1"/>
</dbReference>
<evidence type="ECO:0000256" key="2">
    <source>
        <dbReference type="ARBA" id="ARBA00004123"/>
    </source>
</evidence>
<dbReference type="GO" id="GO:0005839">
    <property type="term" value="C:proteasome core complex"/>
    <property type="evidence" value="ECO:0007669"/>
    <property type="project" value="InterPro"/>
</dbReference>
<organism evidence="12 13">
    <name type="scientific">Tetranychus urticae</name>
    <name type="common">Two-spotted spider mite</name>
    <dbReference type="NCBI Taxonomy" id="32264"/>
    <lineage>
        <taxon>Eukaryota</taxon>
        <taxon>Metazoa</taxon>
        <taxon>Ecdysozoa</taxon>
        <taxon>Arthropoda</taxon>
        <taxon>Chelicerata</taxon>
        <taxon>Arachnida</taxon>
        <taxon>Acari</taxon>
        <taxon>Acariformes</taxon>
        <taxon>Trombidiformes</taxon>
        <taxon>Prostigmata</taxon>
        <taxon>Eleutherengona</taxon>
        <taxon>Raphignathae</taxon>
        <taxon>Tetranychoidea</taxon>
        <taxon>Tetranychidae</taxon>
        <taxon>Tetranychus</taxon>
    </lineage>
</organism>
<keyword evidence="4" id="KW-0963">Cytoplasm</keyword>
<dbReference type="HOGENOM" id="CLU_035750_3_0_1"/>
<evidence type="ECO:0000256" key="9">
    <source>
        <dbReference type="ARBA" id="ARBA00023242"/>
    </source>
</evidence>
<evidence type="ECO:0000256" key="4">
    <source>
        <dbReference type="ARBA" id="ARBA00022490"/>
    </source>
</evidence>
<dbReference type="GO" id="GO:0051603">
    <property type="term" value="P:proteolysis involved in protein catabolic process"/>
    <property type="evidence" value="ECO:0007669"/>
    <property type="project" value="InterPro"/>
</dbReference>
<dbReference type="PRINTS" id="PR00141">
    <property type="entry name" value="PROTEASOME"/>
</dbReference>
<keyword evidence="6" id="KW-0888">Threonine protease</keyword>
<evidence type="ECO:0000256" key="6">
    <source>
        <dbReference type="ARBA" id="ARBA00022698"/>
    </source>
</evidence>
<dbReference type="SUPFAM" id="SSF56235">
    <property type="entry name" value="N-terminal nucleophile aminohydrolases (Ntn hydrolases)"/>
    <property type="match status" value="1"/>
</dbReference>
<sequence>MSSALLPPFPEPGFSFENVERNVSLVKKGFKPPKFTSTGTTVAAAIFDGGIIIGTDKRASAGTIVANKNTNKIHKISNNIAFGGAGTAADCDQMEKMVRAHVELHRLNSGKQVPVCVALTKITQHLFRYQGHIQCALIVGGVDKFGYHLHHVYPHGSSSEVLFEAMGSGSLAAISHLELNYKQNMNLDEAKLLIRNAILAGVENDLASGNGIDLCIITPSGMEHLVDYEIPVAFV</sequence>
<proteinExistence type="predicted"/>
<dbReference type="STRING" id="32264.T1JVT6"/>
<evidence type="ECO:0000256" key="3">
    <source>
        <dbReference type="ARBA" id="ARBA00012039"/>
    </source>
</evidence>
<dbReference type="eggNOG" id="KOG0173">
    <property type="taxonomic scope" value="Eukaryota"/>
</dbReference>
<dbReference type="InterPro" id="IPR001353">
    <property type="entry name" value="Proteasome_sua/b"/>
</dbReference>
<dbReference type="AlphaFoldDB" id="T1JVT6"/>
<comment type="subcellular location">
    <subcellularLocation>
        <location evidence="2">Nucleus</location>
    </subcellularLocation>
</comment>
<comment type="catalytic activity">
    <reaction evidence="1">
        <text>Cleavage of peptide bonds with very broad specificity.</text>
        <dbReference type="EC" id="3.4.25.1"/>
    </reaction>
</comment>
<protein>
    <recommendedName>
        <fullName evidence="3">proteasome endopeptidase complex</fullName>
        <ecNumber evidence="3">3.4.25.1</ecNumber>
    </recommendedName>
</protein>
<dbReference type="GO" id="GO:0004298">
    <property type="term" value="F:threonine-type endopeptidase activity"/>
    <property type="evidence" value="ECO:0007669"/>
    <property type="project" value="UniProtKB-KW"/>
</dbReference>
<dbReference type="PROSITE" id="PS51476">
    <property type="entry name" value="PROTEASOME_BETA_2"/>
    <property type="match status" value="1"/>
</dbReference>
<evidence type="ECO:0000256" key="8">
    <source>
        <dbReference type="ARBA" id="ARBA00022942"/>
    </source>
</evidence>
<dbReference type="GO" id="GO:0005737">
    <property type="term" value="C:cytoplasm"/>
    <property type="evidence" value="ECO:0007669"/>
    <property type="project" value="TreeGrafter"/>
</dbReference>
<dbReference type="PANTHER" id="PTHR32194:SF4">
    <property type="entry name" value="PROTEASOME SUBUNIT BETA TYPE-7"/>
    <property type="match status" value="1"/>
</dbReference>
<keyword evidence="13" id="KW-1185">Reference proteome</keyword>
<dbReference type="InterPro" id="IPR023333">
    <property type="entry name" value="Proteasome_suB-type"/>
</dbReference>
<evidence type="ECO:0000256" key="1">
    <source>
        <dbReference type="ARBA" id="ARBA00001198"/>
    </source>
</evidence>
<dbReference type="GO" id="GO:0005634">
    <property type="term" value="C:nucleus"/>
    <property type="evidence" value="ECO:0007669"/>
    <property type="project" value="UniProtKB-SubCell"/>
</dbReference>
<name>T1JVT6_TETUR</name>
<evidence type="ECO:0000313" key="12">
    <source>
        <dbReference type="EnsemblMetazoa" id="tetur02g05750.1"/>
    </source>
</evidence>
<keyword evidence="8" id="KW-0647">Proteasome</keyword>
<dbReference type="EMBL" id="CAEY01000797">
    <property type="status" value="NOT_ANNOTATED_CDS"/>
    <property type="molecule type" value="Genomic_DNA"/>
</dbReference>